<evidence type="ECO:0000256" key="2">
    <source>
        <dbReference type="RuleBase" id="RU004508"/>
    </source>
</evidence>
<protein>
    <submittedName>
        <fullName evidence="3">DegT/DnrJ/EryC1/StrS family aminotransferase</fullName>
        <ecNumber evidence="3">2.6.1.-</ecNumber>
    </submittedName>
</protein>
<organism evidence="3 4">
    <name type="scientific">Pseudodesulfovibrio methanolicus</name>
    <dbReference type="NCBI Taxonomy" id="3126690"/>
    <lineage>
        <taxon>Bacteria</taxon>
        <taxon>Pseudomonadati</taxon>
        <taxon>Thermodesulfobacteriota</taxon>
        <taxon>Desulfovibrionia</taxon>
        <taxon>Desulfovibrionales</taxon>
        <taxon>Desulfovibrionaceae</taxon>
    </lineage>
</organism>
<dbReference type="Gene3D" id="3.90.1150.10">
    <property type="entry name" value="Aspartate Aminotransferase, domain 1"/>
    <property type="match status" value="1"/>
</dbReference>
<dbReference type="InterPro" id="IPR015421">
    <property type="entry name" value="PyrdxlP-dep_Trfase_major"/>
</dbReference>
<dbReference type="GO" id="GO:0008483">
    <property type="term" value="F:transaminase activity"/>
    <property type="evidence" value="ECO:0007669"/>
    <property type="project" value="UniProtKB-KW"/>
</dbReference>
<accession>A0ABZ2J287</accession>
<dbReference type="InterPro" id="IPR015424">
    <property type="entry name" value="PyrdxlP-dep_Trfase"/>
</dbReference>
<dbReference type="PANTHER" id="PTHR30244">
    <property type="entry name" value="TRANSAMINASE"/>
    <property type="match status" value="1"/>
</dbReference>
<keyword evidence="3" id="KW-0032">Aminotransferase</keyword>
<dbReference type="Proteomes" id="UP001385389">
    <property type="component" value="Chromosome"/>
</dbReference>
<proteinExistence type="inferred from homology"/>
<dbReference type="CDD" id="cd00616">
    <property type="entry name" value="AHBA_syn"/>
    <property type="match status" value="1"/>
</dbReference>
<dbReference type="Pfam" id="PF01041">
    <property type="entry name" value="DegT_DnrJ_EryC1"/>
    <property type="match status" value="1"/>
</dbReference>
<sequence length="488" mass="51736">MKGIERTALAEILSAPQGEGVRMLMAGDVSLLTSREEILAAVDQCPEPEQAARTVADLLTAGRLTLASVDDATFVKALREDGASPAATGRTLLREAGVTEIVPSVHEQRPAYASYGRQQVTEADLRAVRRALLSDFLTCGPAVAEFEAAVSRLSGVAHGVAVSSGTAALHCAMHALGIRPGDEVIVPPLTFSATANCVRYLGGTPVFADIDPEFLTIDPASVAARITSRTKAVVAVDYAGQPCDYARLRELAGDHGLALAADACHSIGGSDNGRSVGTLADLTVYSFHPVKHLTCGEGGMVVTDDQSLADRARAFRSHGITRDFRDRASVGSHAYDIEEIGFNYRLPDINCALGLSQLDRLGVSIAIRQALAARYREGLAAIPGITAPSERAGVNHAYHLFVVQVDRDRFGLSRDELFTVLADRGIGVNVHYPPVHLLSAYRRELGTGPGLCPVAEAACERLLTLPLHPGMDAADVEYVVQSITEVGQ</sequence>
<comment type="similarity">
    <text evidence="1 2">Belongs to the DegT/DnrJ/EryC1 family.</text>
</comment>
<dbReference type="Gene3D" id="3.40.640.10">
    <property type="entry name" value="Type I PLP-dependent aspartate aminotransferase-like (Major domain)"/>
    <property type="match status" value="1"/>
</dbReference>
<dbReference type="InterPro" id="IPR000653">
    <property type="entry name" value="DegT/StrS_aminotransferase"/>
</dbReference>
<dbReference type="SUPFAM" id="SSF53383">
    <property type="entry name" value="PLP-dependent transferases"/>
    <property type="match status" value="1"/>
</dbReference>
<dbReference type="EMBL" id="CP146609">
    <property type="protein sequence ID" value="WWX23236.1"/>
    <property type="molecule type" value="Genomic_DNA"/>
</dbReference>
<reference evidence="3 4" key="1">
    <citation type="submission" date="2024-03" db="EMBL/GenBank/DDBJ databases">
        <title>Phenotype and Genome Characterization of a Sulfate-Reducing Bacterium Pseudodesulfovibrio sp. strain 5S69, isolated from Petroleum Reservoir in Tatarstan (Russia).</title>
        <authorList>
            <person name="Bidzhieva S.K."/>
            <person name="Kadnikov V."/>
            <person name="Tourova T.P."/>
            <person name="Samigullina S.R."/>
            <person name="Sokolova D.S."/>
            <person name="Poltaraus A.B."/>
            <person name="Avtukh A.N."/>
            <person name="Tereshina V.M."/>
            <person name="Mardanov A.V."/>
            <person name="Nazina T.N."/>
        </authorList>
    </citation>
    <scope>NUCLEOTIDE SEQUENCE [LARGE SCALE GENOMIC DNA]</scope>
    <source>
        <strain evidence="3 4">5S69</strain>
    </source>
</reference>
<evidence type="ECO:0000256" key="1">
    <source>
        <dbReference type="ARBA" id="ARBA00037999"/>
    </source>
</evidence>
<keyword evidence="4" id="KW-1185">Reference proteome</keyword>
<dbReference type="InterPro" id="IPR015422">
    <property type="entry name" value="PyrdxlP-dep_Trfase_small"/>
</dbReference>
<dbReference type="RefSeq" id="WP_338668950.1">
    <property type="nucleotide sequence ID" value="NZ_CP146609.1"/>
</dbReference>
<name>A0ABZ2J287_9BACT</name>
<evidence type="ECO:0000313" key="4">
    <source>
        <dbReference type="Proteomes" id="UP001385389"/>
    </source>
</evidence>
<keyword evidence="2" id="KW-0663">Pyridoxal phosphate</keyword>
<evidence type="ECO:0000313" key="3">
    <source>
        <dbReference type="EMBL" id="WWX23236.1"/>
    </source>
</evidence>
<dbReference type="PANTHER" id="PTHR30244:SF34">
    <property type="entry name" value="DTDP-4-AMINO-4,6-DIDEOXYGALACTOSE TRANSAMINASE"/>
    <property type="match status" value="1"/>
</dbReference>
<gene>
    <name evidence="3" type="ORF">V8V93_03310</name>
</gene>
<keyword evidence="3" id="KW-0808">Transferase</keyword>
<dbReference type="EC" id="2.6.1.-" evidence="3"/>